<dbReference type="ExpressionAtlas" id="M8BXZ7">
    <property type="expression patterns" value="baseline"/>
</dbReference>
<evidence type="ECO:0000313" key="18">
    <source>
        <dbReference type="EnsemblPlants" id="EMT07813"/>
    </source>
</evidence>
<keyword evidence="13" id="KW-1015">Disulfide bond</keyword>
<dbReference type="PROSITE" id="PS00108">
    <property type="entry name" value="PROTEIN_KINASE_ST"/>
    <property type="match status" value="1"/>
</dbReference>
<keyword evidence="9" id="KW-0611">Plant defense</keyword>
<evidence type="ECO:0000256" key="8">
    <source>
        <dbReference type="ARBA" id="ARBA00022777"/>
    </source>
</evidence>
<accession>M8BXZ7</accession>
<keyword evidence="5 17" id="KW-0732">Signal</keyword>
<evidence type="ECO:0000256" key="14">
    <source>
        <dbReference type="ARBA" id="ARBA00023180"/>
    </source>
</evidence>
<evidence type="ECO:0000256" key="9">
    <source>
        <dbReference type="ARBA" id="ARBA00022821"/>
    </source>
</evidence>
<dbReference type="InterPro" id="IPR008271">
    <property type="entry name" value="Ser/Thr_kinase_AS"/>
</dbReference>
<dbReference type="CDD" id="cd14066">
    <property type="entry name" value="STKc_IRAK"/>
    <property type="match status" value="1"/>
</dbReference>
<dbReference type="GO" id="GO:0005524">
    <property type="term" value="F:ATP binding"/>
    <property type="evidence" value="ECO:0007669"/>
    <property type="project" value="UniProtKB-UniRule"/>
</dbReference>
<evidence type="ECO:0000256" key="15">
    <source>
        <dbReference type="SAM" id="MobiDB-lite"/>
    </source>
</evidence>
<evidence type="ECO:0000256" key="17">
    <source>
        <dbReference type="SAM" id="SignalP"/>
    </source>
</evidence>
<dbReference type="InterPro" id="IPR038408">
    <property type="entry name" value="GNK2_sf"/>
</dbReference>
<dbReference type="Pfam" id="PF07714">
    <property type="entry name" value="PK_Tyr_Ser-Thr"/>
    <property type="match status" value="1"/>
</dbReference>
<dbReference type="Gene3D" id="3.30.430.20">
    <property type="entry name" value="Gnk2 domain, C-X8-C-X2-C motif"/>
    <property type="match status" value="2"/>
</dbReference>
<keyword evidence="12 16" id="KW-0472">Membrane</keyword>
<dbReference type="PROSITE" id="PS00107">
    <property type="entry name" value="PROTEIN_KINASE_ATP"/>
    <property type="match status" value="1"/>
</dbReference>
<comment type="subcellular location">
    <subcellularLocation>
        <location evidence="1">Membrane</location>
        <topology evidence="1">Single-pass membrane protein</topology>
    </subcellularLocation>
</comment>
<dbReference type="SUPFAM" id="SSF56112">
    <property type="entry name" value="Protein kinase-like (PK-like)"/>
    <property type="match status" value="1"/>
</dbReference>
<dbReference type="InterPro" id="IPR000719">
    <property type="entry name" value="Prot_kinase_dom"/>
</dbReference>
<dbReference type="CDD" id="cd23509">
    <property type="entry name" value="Gnk2-like"/>
    <property type="match status" value="1"/>
</dbReference>
<dbReference type="InterPro" id="IPR001245">
    <property type="entry name" value="Ser-Thr/Tyr_kinase_cat_dom"/>
</dbReference>
<dbReference type="Gene3D" id="1.10.510.10">
    <property type="entry name" value="Transferase(Phosphotransferase) domain 1"/>
    <property type="match status" value="1"/>
</dbReference>
<evidence type="ECO:0000256" key="13">
    <source>
        <dbReference type="ARBA" id="ARBA00023157"/>
    </source>
</evidence>
<feature type="region of interest" description="Disordered" evidence="15">
    <location>
        <begin position="597"/>
        <end position="631"/>
    </location>
</feature>
<evidence type="ECO:0000256" key="11">
    <source>
        <dbReference type="ARBA" id="ARBA00022989"/>
    </source>
</evidence>
<evidence type="ECO:0000256" key="3">
    <source>
        <dbReference type="ARBA" id="ARBA00022679"/>
    </source>
</evidence>
<evidence type="ECO:0000256" key="2">
    <source>
        <dbReference type="ARBA" id="ARBA00022527"/>
    </source>
</evidence>
<dbReference type="FunFam" id="3.30.430.20:FF:000004">
    <property type="entry name" value="Receptor-like serine-threonine protein kinase"/>
    <property type="match status" value="1"/>
</dbReference>
<keyword evidence="4 16" id="KW-0812">Transmembrane</keyword>
<feature type="compositionally biased region" description="Polar residues" evidence="15">
    <location>
        <begin position="603"/>
        <end position="624"/>
    </location>
</feature>
<evidence type="ECO:0000256" key="16">
    <source>
        <dbReference type="SAM" id="Phobius"/>
    </source>
</evidence>
<dbReference type="SMART" id="SM00220">
    <property type="entry name" value="S_TKc"/>
    <property type="match status" value="1"/>
</dbReference>
<evidence type="ECO:0000256" key="5">
    <source>
        <dbReference type="ARBA" id="ARBA00022729"/>
    </source>
</evidence>
<keyword evidence="7" id="KW-0547">Nucleotide-binding</keyword>
<dbReference type="GO" id="GO:0004674">
    <property type="term" value="F:protein serine/threonine kinase activity"/>
    <property type="evidence" value="ECO:0007669"/>
    <property type="project" value="UniProtKB-KW"/>
</dbReference>
<keyword evidence="14" id="KW-0325">Glycoprotein</keyword>
<dbReference type="Pfam" id="PF01657">
    <property type="entry name" value="Stress-antifung"/>
    <property type="match status" value="1"/>
</dbReference>
<evidence type="ECO:0000256" key="1">
    <source>
        <dbReference type="ARBA" id="ARBA00004167"/>
    </source>
</evidence>
<dbReference type="AlphaFoldDB" id="M8BXZ7"/>
<feature type="signal peptide" evidence="17">
    <location>
        <begin position="1"/>
        <end position="30"/>
    </location>
</feature>
<dbReference type="PANTHER" id="PTHR27002">
    <property type="entry name" value="RECEPTOR-LIKE SERINE/THREONINE-PROTEIN KINASE SD1-8"/>
    <property type="match status" value="1"/>
</dbReference>
<evidence type="ECO:0000256" key="6">
    <source>
        <dbReference type="ARBA" id="ARBA00022737"/>
    </source>
</evidence>
<dbReference type="EnsemblPlants" id="EMT07813">
    <property type="protein sequence ID" value="EMT07813"/>
    <property type="gene ID" value="F775_16447"/>
</dbReference>
<keyword evidence="6" id="KW-0677">Repeat</keyword>
<dbReference type="PANTHER" id="PTHR27002:SF777">
    <property type="entry name" value="OS07G0541000 PROTEIN"/>
    <property type="match status" value="1"/>
</dbReference>
<proteinExistence type="predicted"/>
<dbReference type="FunFam" id="1.10.510.10:FF:000129">
    <property type="entry name" value="cysteine-rich receptor-like protein kinase 10"/>
    <property type="match status" value="1"/>
</dbReference>
<dbReference type="Gene3D" id="3.30.200.20">
    <property type="entry name" value="Phosphorylase Kinase, domain 1"/>
    <property type="match status" value="1"/>
</dbReference>
<organism evidence="18">
    <name type="scientific">Aegilops tauschii</name>
    <name type="common">Tausch's goatgrass</name>
    <name type="synonym">Aegilops squarrosa</name>
    <dbReference type="NCBI Taxonomy" id="37682"/>
    <lineage>
        <taxon>Eukaryota</taxon>
        <taxon>Viridiplantae</taxon>
        <taxon>Streptophyta</taxon>
        <taxon>Embryophyta</taxon>
        <taxon>Tracheophyta</taxon>
        <taxon>Spermatophyta</taxon>
        <taxon>Magnoliopsida</taxon>
        <taxon>Liliopsida</taxon>
        <taxon>Poales</taxon>
        <taxon>Poaceae</taxon>
        <taxon>BOP clade</taxon>
        <taxon>Pooideae</taxon>
        <taxon>Triticodae</taxon>
        <taxon>Triticeae</taxon>
        <taxon>Triticinae</taxon>
        <taxon>Aegilops</taxon>
    </lineage>
</organism>
<dbReference type="GO" id="GO:0005886">
    <property type="term" value="C:plasma membrane"/>
    <property type="evidence" value="ECO:0007669"/>
    <property type="project" value="TreeGrafter"/>
</dbReference>
<keyword evidence="8" id="KW-0418">Kinase</keyword>
<keyword evidence="2" id="KW-0723">Serine/threonine-protein kinase</keyword>
<evidence type="ECO:0000256" key="7">
    <source>
        <dbReference type="ARBA" id="ARBA00022741"/>
    </source>
</evidence>
<evidence type="ECO:0000256" key="10">
    <source>
        <dbReference type="ARBA" id="ARBA00022840"/>
    </source>
</evidence>
<feature type="transmembrane region" description="Helical" evidence="16">
    <location>
        <begin position="230"/>
        <end position="252"/>
    </location>
</feature>
<keyword evidence="11 16" id="KW-1133">Transmembrane helix</keyword>
<dbReference type="GO" id="GO:0042742">
    <property type="term" value="P:defense response to bacterium"/>
    <property type="evidence" value="ECO:0007669"/>
    <property type="project" value="UniProtKB-ARBA"/>
</dbReference>
<reference evidence="18" key="1">
    <citation type="submission" date="2015-06" db="UniProtKB">
        <authorList>
            <consortium name="EnsemblPlants"/>
        </authorList>
    </citation>
    <scope>IDENTIFICATION</scope>
</reference>
<feature type="chain" id="PRO_5014583905" evidence="17">
    <location>
        <begin position="31"/>
        <end position="631"/>
    </location>
</feature>
<dbReference type="InterPro" id="IPR002902">
    <property type="entry name" value="GNK2"/>
</dbReference>
<keyword evidence="3" id="KW-0808">Transferase</keyword>
<dbReference type="PROSITE" id="PS50011">
    <property type="entry name" value="PROTEIN_KINASE_DOM"/>
    <property type="match status" value="1"/>
</dbReference>
<name>M8BXZ7_AEGTA</name>
<protein>
    <submittedName>
        <fullName evidence="18">Cysteine-rich receptor-like protein kinase 10</fullName>
    </submittedName>
</protein>
<keyword evidence="10" id="KW-0067">ATP-binding</keyword>
<dbReference type="InterPro" id="IPR011009">
    <property type="entry name" value="Kinase-like_dom_sf"/>
</dbReference>
<evidence type="ECO:0000256" key="4">
    <source>
        <dbReference type="ARBA" id="ARBA00022692"/>
    </source>
</evidence>
<dbReference type="PROSITE" id="PS51473">
    <property type="entry name" value="GNK2"/>
    <property type="match status" value="1"/>
</dbReference>
<dbReference type="InterPro" id="IPR017441">
    <property type="entry name" value="Protein_kinase_ATP_BS"/>
</dbReference>
<sequence>MRMRRSLALCYHLTAALLLLALLHAPLAGAQPLPWQLCDSAAGNYTEGSAYQANIRALAGGLPRNASASPALFAKGAAGAAPDAVYALALCRGDTNASSCAACVAAAFRNAQQLCAFNRHATMFDDPCILRYSGQDFLANVTDNQRQCTPDMEAADCRSCLRDIIEKFTPQYFVGKPGGRVFGVRCNFRFETYSFFSGRPLLQLPDVLPPAPAPAPAAAEEERTRNRTGLILAITLPIVAALLLISTCVCFWRRRKSAERKPSVPLPYSATNPDDIQSIDSLLLDLSTLRAATDNFAESNKLGEGGFGAVYKGVLSEGEEIAVKRLSQSSTQGIEELKTELVLVAKLQHKNLVRLLGVCLEGQEKLLVYEYMPNRSLDTVLFDAEKSRGLDWGKRLKIVNGVARGLQYLHEDSQLRIVHRDLKASNVLLDSDCNPKISDFGLAKLFGWDQSQAVTSHIAGTYGYMAPEYAMRGQYSVKSDAFSFGVLLLEIVTGRKNSSFASPDSEPSLDLLSLVWEHWTTGTVEELVDPSLGGRSPGGQMLKLVNIGLLCVQDSPADRPTMSAVNVMLSSSTVSLQAPSRPTFCVDDMEGFSGMYSGAYPRGSQSTGDSKPQAAMSPSPNEVSLTEIEPR</sequence>
<dbReference type="FunFam" id="3.30.200.20:FF:000142">
    <property type="entry name" value="Cysteine-rich receptor-like protein kinase 10"/>
    <property type="match status" value="1"/>
</dbReference>
<evidence type="ECO:0000256" key="12">
    <source>
        <dbReference type="ARBA" id="ARBA00023136"/>
    </source>
</evidence>